<evidence type="ECO:0000256" key="6">
    <source>
        <dbReference type="ARBA" id="ARBA00022607"/>
    </source>
</evidence>
<evidence type="ECO:0000256" key="13">
    <source>
        <dbReference type="ARBA" id="ARBA00023136"/>
    </source>
</evidence>
<accession>A0A1B6D5Z4</accession>
<dbReference type="Pfam" id="PF00287">
    <property type="entry name" value="Na_K-ATPase"/>
    <property type="match status" value="1"/>
</dbReference>
<keyword evidence="14" id="KW-1015">Disulfide bond</keyword>
<reference evidence="19" key="1">
    <citation type="submission" date="2015-12" db="EMBL/GenBank/DDBJ databases">
        <title>De novo transcriptome assembly of four potential Pierce s Disease insect vectors from Arizona vineyards.</title>
        <authorList>
            <person name="Tassone E.E."/>
        </authorList>
    </citation>
    <scope>NUCLEOTIDE SEQUENCE</scope>
</reference>
<gene>
    <name evidence="19" type="ORF">g.22132</name>
    <name evidence="20" type="ORF">g.22133</name>
</gene>
<evidence type="ECO:0000256" key="7">
    <source>
        <dbReference type="ARBA" id="ARBA00022692"/>
    </source>
</evidence>
<evidence type="ECO:0000256" key="17">
    <source>
        <dbReference type="ARBA" id="ARBA00025540"/>
    </source>
</evidence>
<name>A0A1B6D5Z4_9HEMI</name>
<dbReference type="GO" id="GO:0006883">
    <property type="term" value="P:intracellular sodium ion homeostasis"/>
    <property type="evidence" value="ECO:0007669"/>
    <property type="project" value="TreeGrafter"/>
</dbReference>
<dbReference type="EMBL" id="GEDC01016196">
    <property type="protein sequence ID" value="JAS21102.1"/>
    <property type="molecule type" value="Transcribed_RNA"/>
</dbReference>
<evidence type="ECO:0000256" key="1">
    <source>
        <dbReference type="ARBA" id="ARBA00004401"/>
    </source>
</evidence>
<sequence length="326" mass="38015">MSSQLKQREASVYGDDLYLKPEKEPFKTKLKRFAFNPENGAIFGRTPSSWGKIGLFYLIFYIVLATMFACLLWLFSLTLDPRIPKWRLDESIIGTNPGLGFRPMPNDSNSLSTLIWYKGTRRQDYEYWVESLREFLDVYRIPGKTPGRGQNIYKCDFHQFPPRGKVCDIDVRLWDPCTFENTYNYHLQKPCIFLKVNKIYDWVPDYYKNVSDLPERMPDSLKAHIQNEFDLGGAARLNQVWLSCQGESPADVENIGEVKYYPGPGFPGYFFPFENSEGYLSPLVAVQFTRPRTGILINIECRAWAHNIKYDRKERIGSVHFELMID</sequence>
<dbReference type="EMBL" id="GEDC01006173">
    <property type="protein sequence ID" value="JAS31125.1"/>
    <property type="molecule type" value="Transcribed_RNA"/>
</dbReference>
<keyword evidence="7 18" id="KW-0812">Transmembrane</keyword>
<dbReference type="GO" id="GO:0036376">
    <property type="term" value="P:sodium ion export across plasma membrane"/>
    <property type="evidence" value="ECO:0007669"/>
    <property type="project" value="TreeGrafter"/>
</dbReference>
<protein>
    <recommendedName>
        <fullName evidence="21">Sodium/potassium-transporting ATPase subunit beta</fullName>
    </recommendedName>
</protein>
<comment type="subcellular location">
    <subcellularLocation>
        <location evidence="1">Cell membrane</location>
        <topology evidence="1">Single-pass type II membrane protein</topology>
    </subcellularLocation>
</comment>
<organism evidence="19">
    <name type="scientific">Clastoptera arizonana</name>
    <name type="common">Arizona spittle bug</name>
    <dbReference type="NCBI Taxonomy" id="38151"/>
    <lineage>
        <taxon>Eukaryota</taxon>
        <taxon>Metazoa</taxon>
        <taxon>Ecdysozoa</taxon>
        <taxon>Arthropoda</taxon>
        <taxon>Hexapoda</taxon>
        <taxon>Insecta</taxon>
        <taxon>Pterygota</taxon>
        <taxon>Neoptera</taxon>
        <taxon>Paraneoptera</taxon>
        <taxon>Hemiptera</taxon>
        <taxon>Auchenorrhyncha</taxon>
        <taxon>Cercopoidea</taxon>
        <taxon>Clastopteridae</taxon>
        <taxon>Clastoptera</taxon>
    </lineage>
</organism>
<evidence type="ECO:0000313" key="19">
    <source>
        <dbReference type="EMBL" id="JAS21102.1"/>
    </source>
</evidence>
<keyword evidence="4" id="KW-1003">Cell membrane</keyword>
<dbReference type="Gene3D" id="2.60.40.1660">
    <property type="entry name" value="Na, k-atpase alpha subunit"/>
    <property type="match status" value="1"/>
</dbReference>
<evidence type="ECO:0000313" key="20">
    <source>
        <dbReference type="EMBL" id="JAS31125.1"/>
    </source>
</evidence>
<keyword evidence="12" id="KW-0406">Ion transport</keyword>
<evidence type="ECO:0000256" key="5">
    <source>
        <dbReference type="ARBA" id="ARBA00022538"/>
    </source>
</evidence>
<evidence type="ECO:0008006" key="21">
    <source>
        <dbReference type="Google" id="ProtNLM"/>
    </source>
</evidence>
<evidence type="ECO:0000256" key="10">
    <source>
        <dbReference type="ARBA" id="ARBA00022989"/>
    </source>
</evidence>
<evidence type="ECO:0000256" key="16">
    <source>
        <dbReference type="ARBA" id="ARBA00023201"/>
    </source>
</evidence>
<keyword evidence="9" id="KW-0735">Signal-anchor</keyword>
<keyword evidence="6" id="KW-0740">Sodium/potassium transport</keyword>
<evidence type="ECO:0000256" key="8">
    <source>
        <dbReference type="ARBA" id="ARBA00022958"/>
    </source>
</evidence>
<dbReference type="GO" id="GO:0030007">
    <property type="term" value="P:intracellular potassium ion homeostasis"/>
    <property type="evidence" value="ECO:0007669"/>
    <property type="project" value="TreeGrafter"/>
</dbReference>
<evidence type="ECO:0000256" key="2">
    <source>
        <dbReference type="ARBA" id="ARBA00005876"/>
    </source>
</evidence>
<dbReference type="InterPro" id="IPR000402">
    <property type="entry name" value="Na/K_ATPase_sub_beta"/>
</dbReference>
<dbReference type="AlphaFoldDB" id="A0A1B6D5Z4"/>
<evidence type="ECO:0000256" key="4">
    <source>
        <dbReference type="ARBA" id="ARBA00022475"/>
    </source>
</evidence>
<evidence type="ECO:0000256" key="9">
    <source>
        <dbReference type="ARBA" id="ARBA00022968"/>
    </source>
</evidence>
<dbReference type="InterPro" id="IPR038702">
    <property type="entry name" value="Na/K_ATPase_sub_beta_sf"/>
</dbReference>
<proteinExistence type="inferred from homology"/>
<dbReference type="GO" id="GO:0005890">
    <property type="term" value="C:sodium:potassium-exchanging ATPase complex"/>
    <property type="evidence" value="ECO:0007669"/>
    <property type="project" value="InterPro"/>
</dbReference>
<keyword evidence="5" id="KW-0633">Potassium transport</keyword>
<evidence type="ECO:0000256" key="3">
    <source>
        <dbReference type="ARBA" id="ARBA00022448"/>
    </source>
</evidence>
<dbReference type="PANTHER" id="PTHR11523:SF46">
    <property type="entry name" value="SODIUM_POTASSIUM-TRANSPORTING ATPASE SUBUNIT BETA-2"/>
    <property type="match status" value="1"/>
</dbReference>
<keyword evidence="8" id="KW-0630">Potassium</keyword>
<keyword evidence="11" id="KW-0915">Sodium</keyword>
<evidence type="ECO:0000256" key="18">
    <source>
        <dbReference type="SAM" id="Phobius"/>
    </source>
</evidence>
<dbReference type="GO" id="GO:1990573">
    <property type="term" value="P:potassium ion import across plasma membrane"/>
    <property type="evidence" value="ECO:0007669"/>
    <property type="project" value="TreeGrafter"/>
</dbReference>
<evidence type="ECO:0000256" key="12">
    <source>
        <dbReference type="ARBA" id="ARBA00023065"/>
    </source>
</evidence>
<keyword evidence="15" id="KW-0325">Glycoprotein</keyword>
<comment type="function">
    <text evidence="17">This is the non-catalytic component of the active enzyme, which catalyzes the hydrolysis of ATP coupled with the exchange of Na(+) and K(+) ions across the plasma membrane. The beta subunit regulates, through assembly of alpha/beta heterodimers, the number of sodium pumps transported to the plasma membrane.</text>
</comment>
<evidence type="ECO:0000256" key="15">
    <source>
        <dbReference type="ARBA" id="ARBA00023180"/>
    </source>
</evidence>
<keyword evidence="10 18" id="KW-1133">Transmembrane helix</keyword>
<dbReference type="GO" id="GO:0001671">
    <property type="term" value="F:ATPase activator activity"/>
    <property type="evidence" value="ECO:0007669"/>
    <property type="project" value="TreeGrafter"/>
</dbReference>
<dbReference type="PANTHER" id="PTHR11523">
    <property type="entry name" value="SODIUM/POTASSIUM-DEPENDENT ATPASE BETA SUBUNIT"/>
    <property type="match status" value="1"/>
</dbReference>
<feature type="transmembrane region" description="Helical" evidence="18">
    <location>
        <begin position="55"/>
        <end position="75"/>
    </location>
</feature>
<keyword evidence="16" id="KW-0739">Sodium transport</keyword>
<evidence type="ECO:0000256" key="14">
    <source>
        <dbReference type="ARBA" id="ARBA00023157"/>
    </source>
</evidence>
<keyword evidence="3" id="KW-0813">Transport</keyword>
<keyword evidence="13 18" id="KW-0472">Membrane</keyword>
<evidence type="ECO:0000256" key="11">
    <source>
        <dbReference type="ARBA" id="ARBA00023053"/>
    </source>
</evidence>
<comment type="similarity">
    <text evidence="2">Belongs to the X(+)/potassium ATPases subunit beta family.</text>
</comment>
<dbReference type="FunFam" id="2.60.40.1660:FF:000004">
    <property type="entry name" value="sodium/potassium-transporting ATPase subunit beta-2"/>
    <property type="match status" value="1"/>
</dbReference>